<evidence type="ECO:0000256" key="1">
    <source>
        <dbReference type="ARBA" id="ARBA00018672"/>
    </source>
</evidence>
<dbReference type="PANTHER" id="PTHR48111">
    <property type="entry name" value="REGULATOR OF RPOS"/>
    <property type="match status" value="1"/>
</dbReference>
<dbReference type="SUPFAM" id="SSF52172">
    <property type="entry name" value="CheY-like"/>
    <property type="match status" value="1"/>
</dbReference>
<keyword evidence="3 7" id="KW-0238">DNA-binding</keyword>
<dbReference type="GO" id="GO:0032993">
    <property type="term" value="C:protein-DNA complex"/>
    <property type="evidence" value="ECO:0007669"/>
    <property type="project" value="TreeGrafter"/>
</dbReference>
<dbReference type="SMART" id="SM00448">
    <property type="entry name" value="REC"/>
    <property type="match status" value="1"/>
</dbReference>
<evidence type="ECO:0000256" key="7">
    <source>
        <dbReference type="PROSITE-ProRule" id="PRU01091"/>
    </source>
</evidence>
<dbReference type="InterPro" id="IPR039420">
    <property type="entry name" value="WalR-like"/>
</dbReference>
<keyword evidence="2" id="KW-0805">Transcription regulation</keyword>
<keyword evidence="4" id="KW-0804">Transcription</keyword>
<evidence type="ECO:0000256" key="2">
    <source>
        <dbReference type="ARBA" id="ARBA00023015"/>
    </source>
</evidence>
<dbReference type="GO" id="GO:0000976">
    <property type="term" value="F:transcription cis-regulatory region binding"/>
    <property type="evidence" value="ECO:0007669"/>
    <property type="project" value="TreeGrafter"/>
</dbReference>
<dbReference type="Pfam" id="PF00072">
    <property type="entry name" value="Response_reg"/>
    <property type="match status" value="1"/>
</dbReference>
<feature type="modified residue" description="4-aspartylphosphate" evidence="6">
    <location>
        <position position="52"/>
    </location>
</feature>
<dbReference type="Gene3D" id="1.10.10.10">
    <property type="entry name" value="Winged helix-like DNA-binding domain superfamily/Winged helix DNA-binding domain"/>
    <property type="match status" value="1"/>
</dbReference>
<evidence type="ECO:0000313" key="10">
    <source>
        <dbReference type="EMBL" id="VYT13250.1"/>
    </source>
</evidence>
<reference evidence="10" key="1">
    <citation type="submission" date="2019-11" db="EMBL/GenBank/DDBJ databases">
        <authorList>
            <person name="Feng L."/>
        </authorList>
    </citation>
    <scope>NUCLEOTIDE SEQUENCE</scope>
    <source>
        <strain evidence="10">BgluceraseaLFYP119</strain>
    </source>
</reference>
<dbReference type="CDD" id="cd18159">
    <property type="entry name" value="REC_OmpR_NsrR-like"/>
    <property type="match status" value="1"/>
</dbReference>
<evidence type="ECO:0000259" key="8">
    <source>
        <dbReference type="PROSITE" id="PS50110"/>
    </source>
</evidence>
<dbReference type="PROSITE" id="PS51755">
    <property type="entry name" value="OMPR_PHOB"/>
    <property type="match status" value="1"/>
</dbReference>
<dbReference type="GO" id="GO:0000156">
    <property type="term" value="F:phosphorelay response regulator activity"/>
    <property type="evidence" value="ECO:0007669"/>
    <property type="project" value="TreeGrafter"/>
</dbReference>
<dbReference type="SUPFAM" id="SSF46894">
    <property type="entry name" value="C-terminal effector domain of the bipartite response regulators"/>
    <property type="match status" value="1"/>
</dbReference>
<organism evidence="10">
    <name type="scientific">Blautia glucerasea</name>
    <dbReference type="NCBI Taxonomy" id="536633"/>
    <lineage>
        <taxon>Bacteria</taxon>
        <taxon>Bacillati</taxon>
        <taxon>Bacillota</taxon>
        <taxon>Clostridia</taxon>
        <taxon>Lachnospirales</taxon>
        <taxon>Lachnospiraceae</taxon>
        <taxon>Blautia</taxon>
    </lineage>
</organism>
<proteinExistence type="predicted"/>
<dbReference type="InterPro" id="IPR001789">
    <property type="entry name" value="Sig_transdc_resp-reg_receiver"/>
</dbReference>
<protein>
    <recommendedName>
        <fullName evidence="1">Stage 0 sporulation protein A homolog</fullName>
    </recommendedName>
</protein>
<dbReference type="InterPro" id="IPR011006">
    <property type="entry name" value="CheY-like_superfamily"/>
</dbReference>
<dbReference type="EMBL" id="CACRST010000018">
    <property type="protein sequence ID" value="VYT13250.1"/>
    <property type="molecule type" value="Genomic_DNA"/>
</dbReference>
<dbReference type="CDD" id="cd00383">
    <property type="entry name" value="trans_reg_C"/>
    <property type="match status" value="1"/>
</dbReference>
<sequence>MYKIFLAEDDEVICSLVKKHLESWGYKVYAAEDFSDIMGEFVRVDPQLVILDLKLPCYNGFHWCDEIRRVSQVPVIFLSSAADNMNMVMAMSRGADDFIPKPFHLEVLSAKVQAILRRAYSFGAGANLLERGGAVLNLGSGDLSFQGRSVSLTRNELKILNLLFSQAGNVVSREDIMQMLWENDDFVDDNTLTVNVNRLRRKLEEIGLGNMILTKKGRGYMIK</sequence>
<comment type="function">
    <text evidence="5">May play the central regulatory role in sporulation. It may be an element of the effector pathway responsible for the activation of sporulation genes in response to nutritional stress. Spo0A may act in concert with spo0H (a sigma factor) to control the expression of some genes that are critical to the sporulation process.</text>
</comment>
<dbReference type="PROSITE" id="PS50110">
    <property type="entry name" value="RESPONSE_REGULATORY"/>
    <property type="match status" value="1"/>
</dbReference>
<keyword evidence="6" id="KW-0597">Phosphoprotein</keyword>
<dbReference type="RefSeq" id="WP_156354357.1">
    <property type="nucleotide sequence ID" value="NZ_CACRST010000018.1"/>
</dbReference>
<dbReference type="PANTHER" id="PTHR48111:SF43">
    <property type="entry name" value="STAGE 0 SPORULATION PROTEIN A HOMOLOG"/>
    <property type="match status" value="1"/>
</dbReference>
<evidence type="ECO:0000256" key="4">
    <source>
        <dbReference type="ARBA" id="ARBA00023163"/>
    </source>
</evidence>
<dbReference type="AlphaFoldDB" id="A0A6N2U5K0"/>
<dbReference type="Pfam" id="PF00486">
    <property type="entry name" value="Trans_reg_C"/>
    <property type="match status" value="1"/>
</dbReference>
<dbReference type="GO" id="GO:0006355">
    <property type="term" value="P:regulation of DNA-templated transcription"/>
    <property type="evidence" value="ECO:0007669"/>
    <property type="project" value="InterPro"/>
</dbReference>
<evidence type="ECO:0000256" key="5">
    <source>
        <dbReference type="ARBA" id="ARBA00024867"/>
    </source>
</evidence>
<dbReference type="InterPro" id="IPR016032">
    <property type="entry name" value="Sig_transdc_resp-reg_C-effctor"/>
</dbReference>
<dbReference type="InterPro" id="IPR036388">
    <property type="entry name" value="WH-like_DNA-bd_sf"/>
</dbReference>
<feature type="domain" description="Response regulatory" evidence="8">
    <location>
        <begin position="3"/>
        <end position="116"/>
    </location>
</feature>
<evidence type="ECO:0000256" key="3">
    <source>
        <dbReference type="ARBA" id="ARBA00023125"/>
    </source>
</evidence>
<name>A0A6N2U5K0_9FIRM</name>
<feature type="domain" description="OmpR/PhoB-type" evidence="9">
    <location>
        <begin position="126"/>
        <end position="223"/>
    </location>
</feature>
<gene>
    <name evidence="10" type="primary">graR</name>
    <name evidence="10" type="ORF">BGLFYP119_01933</name>
</gene>
<feature type="DNA-binding region" description="OmpR/PhoB-type" evidence="7">
    <location>
        <begin position="126"/>
        <end position="223"/>
    </location>
</feature>
<evidence type="ECO:0000256" key="6">
    <source>
        <dbReference type="PROSITE-ProRule" id="PRU00169"/>
    </source>
</evidence>
<accession>A0A6N2U5K0</accession>
<dbReference type="SMART" id="SM00862">
    <property type="entry name" value="Trans_reg_C"/>
    <property type="match status" value="1"/>
</dbReference>
<dbReference type="Gene3D" id="3.40.50.2300">
    <property type="match status" value="1"/>
</dbReference>
<dbReference type="GO" id="GO:0005829">
    <property type="term" value="C:cytosol"/>
    <property type="evidence" value="ECO:0007669"/>
    <property type="project" value="TreeGrafter"/>
</dbReference>
<evidence type="ECO:0000259" key="9">
    <source>
        <dbReference type="PROSITE" id="PS51755"/>
    </source>
</evidence>
<dbReference type="InterPro" id="IPR001867">
    <property type="entry name" value="OmpR/PhoB-type_DNA-bd"/>
</dbReference>